<accession>A0A383ADK0</accession>
<name>A0A383ADK0_9ZZZZ</name>
<evidence type="ECO:0000313" key="1">
    <source>
        <dbReference type="EMBL" id="SVE05897.1"/>
    </source>
</evidence>
<protein>
    <recommendedName>
        <fullName evidence="2">Lipoyl synthase N-terminal domain-containing protein</fullName>
    </recommendedName>
</protein>
<reference evidence="1" key="1">
    <citation type="submission" date="2018-05" db="EMBL/GenBank/DDBJ databases">
        <authorList>
            <person name="Lanie J.A."/>
            <person name="Ng W.-L."/>
            <person name="Kazmierczak K.M."/>
            <person name="Andrzejewski T.M."/>
            <person name="Davidsen T.M."/>
            <person name="Wayne K.J."/>
            <person name="Tettelin H."/>
            <person name="Glass J.I."/>
            <person name="Rusch D."/>
            <person name="Podicherti R."/>
            <person name="Tsui H.-C.T."/>
            <person name="Winkler M.E."/>
        </authorList>
    </citation>
    <scope>NUCLEOTIDE SEQUENCE</scope>
</reference>
<feature type="non-terminal residue" evidence="1">
    <location>
        <position position="35"/>
    </location>
</feature>
<sequence length="35" mass="4020">MTAVRKPKWIRAKLPSGPNYGTVRRIVDDDQLHTV</sequence>
<dbReference type="AlphaFoldDB" id="A0A383ADK0"/>
<proteinExistence type="predicted"/>
<gene>
    <name evidence="1" type="ORF">METZ01_LOCUS458751</name>
</gene>
<organism evidence="1">
    <name type="scientific">marine metagenome</name>
    <dbReference type="NCBI Taxonomy" id="408172"/>
    <lineage>
        <taxon>unclassified sequences</taxon>
        <taxon>metagenomes</taxon>
        <taxon>ecological metagenomes</taxon>
    </lineage>
</organism>
<dbReference type="EMBL" id="UINC01191314">
    <property type="protein sequence ID" value="SVE05897.1"/>
    <property type="molecule type" value="Genomic_DNA"/>
</dbReference>
<evidence type="ECO:0008006" key="2">
    <source>
        <dbReference type="Google" id="ProtNLM"/>
    </source>
</evidence>